<dbReference type="Gene3D" id="3.40.630.30">
    <property type="match status" value="1"/>
</dbReference>
<feature type="domain" description="N-acetyltransferase" evidence="1">
    <location>
        <begin position="21"/>
        <end position="106"/>
    </location>
</feature>
<evidence type="ECO:0000313" key="2">
    <source>
        <dbReference type="EMBL" id="RDD81800.1"/>
    </source>
</evidence>
<dbReference type="InterPro" id="IPR045057">
    <property type="entry name" value="Gcn5-rel_NAT"/>
</dbReference>
<dbReference type="Proteomes" id="UP000253782">
    <property type="component" value="Unassembled WGS sequence"/>
</dbReference>
<evidence type="ECO:0000313" key="3">
    <source>
        <dbReference type="Proteomes" id="UP000253782"/>
    </source>
</evidence>
<dbReference type="InterPro" id="IPR016181">
    <property type="entry name" value="Acyl_CoA_acyltransferase"/>
</dbReference>
<gene>
    <name evidence="2" type="ORF">DVJ77_11670</name>
</gene>
<dbReference type="GO" id="GO:0016740">
    <property type="term" value="F:transferase activity"/>
    <property type="evidence" value="ECO:0007669"/>
    <property type="project" value="UniProtKB-KW"/>
</dbReference>
<accession>A0A369UQB2</accession>
<dbReference type="InterPro" id="IPR031165">
    <property type="entry name" value="GNAT_YJDJ"/>
</dbReference>
<name>A0A369UQB2_9GAMM</name>
<proteinExistence type="predicted"/>
<dbReference type="OrthoDB" id="9813275at2"/>
<dbReference type="EMBL" id="QQAH01000009">
    <property type="protein sequence ID" value="RDD81800.1"/>
    <property type="molecule type" value="Genomic_DNA"/>
</dbReference>
<dbReference type="RefSeq" id="WP_114845668.1">
    <property type="nucleotide sequence ID" value="NZ_JBHSPE010000005.1"/>
</dbReference>
<comment type="caution">
    <text evidence="2">The sequence shown here is derived from an EMBL/GenBank/DDBJ whole genome shotgun (WGS) entry which is preliminary data.</text>
</comment>
<sequence>MSIENIPSKGIPSKGTPFTISHDLSEHRFEVEVDGVSCILDYTLAGNVMTITHTVVPPAVGGRGIASELVRNAMDVARAEHWKVIPACSYSATWVQRHPDYADLLA</sequence>
<dbReference type="AlphaFoldDB" id="A0A369UQB2"/>
<dbReference type="PANTHER" id="PTHR31435">
    <property type="entry name" value="PROTEIN NATD1"/>
    <property type="match status" value="1"/>
</dbReference>
<evidence type="ECO:0000259" key="1">
    <source>
        <dbReference type="PROSITE" id="PS51729"/>
    </source>
</evidence>
<organism evidence="2 3">
    <name type="scientific">Dyella tabacisoli</name>
    <dbReference type="NCBI Taxonomy" id="2282381"/>
    <lineage>
        <taxon>Bacteria</taxon>
        <taxon>Pseudomonadati</taxon>
        <taxon>Pseudomonadota</taxon>
        <taxon>Gammaproteobacteria</taxon>
        <taxon>Lysobacterales</taxon>
        <taxon>Rhodanobacteraceae</taxon>
        <taxon>Dyella</taxon>
    </lineage>
</organism>
<keyword evidence="2" id="KW-0808">Transferase</keyword>
<dbReference type="PROSITE" id="PS51729">
    <property type="entry name" value="GNAT_YJDJ"/>
    <property type="match status" value="1"/>
</dbReference>
<dbReference type="Pfam" id="PF14542">
    <property type="entry name" value="Acetyltransf_CG"/>
    <property type="match status" value="1"/>
</dbReference>
<dbReference type="SUPFAM" id="SSF55729">
    <property type="entry name" value="Acyl-CoA N-acyltransferases (Nat)"/>
    <property type="match status" value="1"/>
</dbReference>
<dbReference type="CDD" id="cd04301">
    <property type="entry name" value="NAT_SF"/>
    <property type="match status" value="1"/>
</dbReference>
<reference evidence="2 3" key="1">
    <citation type="submission" date="2018-07" db="EMBL/GenBank/DDBJ databases">
        <title>Dyella tabacisoli L4-6T, whole genome shotgun sequence.</title>
        <authorList>
            <person name="Zhou X.-K."/>
            <person name="Li W.-J."/>
            <person name="Duan Y.-Q."/>
        </authorList>
    </citation>
    <scope>NUCLEOTIDE SEQUENCE [LARGE SCALE GENOMIC DNA]</scope>
    <source>
        <strain evidence="2 3">L4-6</strain>
    </source>
</reference>
<protein>
    <submittedName>
        <fullName evidence="2">N-acetyltransferase</fullName>
    </submittedName>
</protein>
<dbReference type="PANTHER" id="PTHR31435:SF9">
    <property type="entry name" value="PROTEIN NATD1"/>
    <property type="match status" value="1"/>
</dbReference>
<keyword evidence="3" id="KW-1185">Reference proteome</keyword>